<dbReference type="GO" id="GO:0015074">
    <property type="term" value="P:DNA integration"/>
    <property type="evidence" value="ECO:0007669"/>
    <property type="project" value="InterPro"/>
</dbReference>
<comment type="caution">
    <text evidence="3">The sequence shown here is derived from an EMBL/GenBank/DDBJ whole genome shotgun (WGS) entry which is preliminary data.</text>
</comment>
<dbReference type="InterPro" id="IPR012337">
    <property type="entry name" value="RNaseH-like_sf"/>
</dbReference>
<dbReference type="AlphaFoldDB" id="A0A9Q3CF48"/>
<reference evidence="3" key="1">
    <citation type="submission" date="2021-03" db="EMBL/GenBank/DDBJ databases">
        <title>Draft genome sequence of rust myrtle Austropuccinia psidii MF-1, a brazilian biotype.</title>
        <authorList>
            <person name="Quecine M.C."/>
            <person name="Pachon D.M.R."/>
            <person name="Bonatelli M.L."/>
            <person name="Correr F.H."/>
            <person name="Franceschini L.M."/>
            <person name="Leite T.F."/>
            <person name="Margarido G.R.A."/>
            <person name="Almeida C.A."/>
            <person name="Ferrarezi J.A."/>
            <person name="Labate C.A."/>
        </authorList>
    </citation>
    <scope>NUCLEOTIDE SEQUENCE</scope>
    <source>
        <strain evidence="3">MF-1</strain>
    </source>
</reference>
<sequence length="174" mass="19804">MYWTTFLPPGGYGSYNSCLVIVYRFSKTAIFLPFHKDDAKMDTDLLIWNRVVSLTGIFTKIISGTDPKFTSALWKNLCQLFVTKLTFSTAYHPQTDGLAENMFQILEDMVRGNFSYGLVLKDLNGFPHYLCTLLSVLEIAYKPSLHASTNQTADILAKRCNPRLPQDSLRKYLV</sequence>
<dbReference type="Proteomes" id="UP000765509">
    <property type="component" value="Unassembled WGS sequence"/>
</dbReference>
<gene>
    <name evidence="3" type="ORF">O181_023631</name>
</gene>
<proteinExistence type="predicted"/>
<dbReference type="InterPro" id="IPR050951">
    <property type="entry name" value="Retrovirus_Pol_polyprotein"/>
</dbReference>
<accession>A0A9Q3CF48</accession>
<keyword evidence="1" id="KW-0694">RNA-binding</keyword>
<dbReference type="PANTHER" id="PTHR37984">
    <property type="entry name" value="PROTEIN CBG26694"/>
    <property type="match status" value="1"/>
</dbReference>
<dbReference type="Gene3D" id="3.30.420.10">
    <property type="entry name" value="Ribonuclease H-like superfamily/Ribonuclease H"/>
    <property type="match status" value="1"/>
</dbReference>
<name>A0A9Q3CF48_9BASI</name>
<evidence type="ECO:0000313" key="4">
    <source>
        <dbReference type="Proteomes" id="UP000765509"/>
    </source>
</evidence>
<dbReference type="GO" id="GO:0003723">
    <property type="term" value="F:RNA binding"/>
    <property type="evidence" value="ECO:0007669"/>
    <property type="project" value="UniProtKB-KW"/>
</dbReference>
<organism evidence="3 4">
    <name type="scientific">Austropuccinia psidii MF-1</name>
    <dbReference type="NCBI Taxonomy" id="1389203"/>
    <lineage>
        <taxon>Eukaryota</taxon>
        <taxon>Fungi</taxon>
        <taxon>Dikarya</taxon>
        <taxon>Basidiomycota</taxon>
        <taxon>Pucciniomycotina</taxon>
        <taxon>Pucciniomycetes</taxon>
        <taxon>Pucciniales</taxon>
        <taxon>Sphaerophragmiaceae</taxon>
        <taxon>Austropuccinia</taxon>
    </lineage>
</organism>
<evidence type="ECO:0000256" key="1">
    <source>
        <dbReference type="ARBA" id="ARBA00022884"/>
    </source>
</evidence>
<keyword evidence="4" id="KW-1185">Reference proteome</keyword>
<feature type="domain" description="Integrase catalytic" evidence="2">
    <location>
        <begin position="1"/>
        <end position="173"/>
    </location>
</feature>
<dbReference type="SUPFAM" id="SSF53098">
    <property type="entry name" value="Ribonuclease H-like"/>
    <property type="match status" value="1"/>
</dbReference>
<dbReference type="InterPro" id="IPR001584">
    <property type="entry name" value="Integrase_cat-core"/>
</dbReference>
<dbReference type="InterPro" id="IPR036397">
    <property type="entry name" value="RNaseH_sf"/>
</dbReference>
<dbReference type="PROSITE" id="PS50994">
    <property type="entry name" value="INTEGRASE"/>
    <property type="match status" value="1"/>
</dbReference>
<dbReference type="PANTHER" id="PTHR37984:SF5">
    <property type="entry name" value="PROTEIN NYNRIN-LIKE"/>
    <property type="match status" value="1"/>
</dbReference>
<dbReference type="GO" id="GO:0005634">
    <property type="term" value="C:nucleus"/>
    <property type="evidence" value="ECO:0007669"/>
    <property type="project" value="UniProtKB-ARBA"/>
</dbReference>
<evidence type="ECO:0000313" key="3">
    <source>
        <dbReference type="EMBL" id="MBW0483916.1"/>
    </source>
</evidence>
<dbReference type="EMBL" id="AVOT02007433">
    <property type="protein sequence ID" value="MBW0483916.1"/>
    <property type="molecule type" value="Genomic_DNA"/>
</dbReference>
<protein>
    <recommendedName>
        <fullName evidence="2">Integrase catalytic domain-containing protein</fullName>
    </recommendedName>
</protein>
<evidence type="ECO:0000259" key="2">
    <source>
        <dbReference type="PROSITE" id="PS50994"/>
    </source>
</evidence>